<name>A0ABW4F664_9PSEU</name>
<dbReference type="Pfam" id="PF00848">
    <property type="entry name" value="Ring_hydroxyl_A"/>
    <property type="match status" value="1"/>
</dbReference>
<evidence type="ECO:0000256" key="4">
    <source>
        <dbReference type="ARBA" id="ARBA00022964"/>
    </source>
</evidence>
<evidence type="ECO:0000256" key="5">
    <source>
        <dbReference type="ARBA" id="ARBA00023002"/>
    </source>
</evidence>
<comment type="caution">
    <text evidence="10">The sequence shown here is derived from an EMBL/GenBank/DDBJ whole genome shotgun (WGS) entry which is preliminary data.</text>
</comment>
<keyword evidence="3" id="KW-0479">Metal-binding</keyword>
<dbReference type="InterPro" id="IPR001663">
    <property type="entry name" value="Rng_hydr_dOase-A"/>
</dbReference>
<dbReference type="Gene3D" id="2.102.10.10">
    <property type="entry name" value="Rieske [2Fe-2S] iron-sulphur domain"/>
    <property type="match status" value="1"/>
</dbReference>
<sequence>MTMTSDPDAEFDASAPKVLIEEDLDRGRFRVHRSTMTSPAVLSAERERVFGRCWLYLGHESEIREPGDYVRRSVGGRPVFVVRSARSGEIHAFHNTCTHRGAVVCRRERGNSKVFQCFYHAWSFDTDGKLVGVPDREAYSGGLDFDTLGLAHVARLESYRGFLFLCYDPDAVDLRTYLGEAADYLDLIIDAAVDGVEIITGTHEYGMDANWKLLVENSIDGYHAVPVHDTYFKYLAELGSEPRLTDAGRSRDLGNGHAVMEAEAPWGRAIARWEPVFGDDTKSTIEQISNDLTQRYGAERAHRMTQTNRNLLIYPNLIVNDIMAVTVRTFMPAAPDRTEITAWQLAPINETPELRRRRLDSFLTFLGPGGFATPDDIEALESCQQGFSSGGVEWNDVSRGMHRRSVLTDEEQMRAFWRRWSVQVERGEIPAGAR</sequence>
<evidence type="ECO:0000256" key="6">
    <source>
        <dbReference type="ARBA" id="ARBA00023004"/>
    </source>
</evidence>
<dbReference type="CDD" id="cd08879">
    <property type="entry name" value="RHO_alpha_C_AntDO-like"/>
    <property type="match status" value="1"/>
</dbReference>
<evidence type="ECO:0000256" key="2">
    <source>
        <dbReference type="ARBA" id="ARBA00022714"/>
    </source>
</evidence>
<keyword evidence="4 10" id="KW-0223">Dioxygenase</keyword>
<keyword evidence="7" id="KW-0411">Iron-sulfur</keyword>
<dbReference type="GO" id="GO:0051213">
    <property type="term" value="F:dioxygenase activity"/>
    <property type="evidence" value="ECO:0007669"/>
    <property type="project" value="UniProtKB-KW"/>
</dbReference>
<dbReference type="Proteomes" id="UP001597114">
    <property type="component" value="Unassembled WGS sequence"/>
</dbReference>
<dbReference type="InterPro" id="IPR015879">
    <property type="entry name" value="Ring_hydroxy_dOase_asu_C_dom"/>
</dbReference>
<proteinExistence type="inferred from homology"/>
<dbReference type="InterPro" id="IPR015881">
    <property type="entry name" value="ARHD_Rieske_2Fe_2S"/>
</dbReference>
<evidence type="ECO:0000313" key="10">
    <source>
        <dbReference type="EMBL" id="MFD1523148.1"/>
    </source>
</evidence>
<keyword evidence="2" id="KW-0001">2Fe-2S</keyword>
<dbReference type="EMBL" id="JBHUCO010000058">
    <property type="protein sequence ID" value="MFD1523148.1"/>
    <property type="molecule type" value="Genomic_DNA"/>
</dbReference>
<evidence type="ECO:0000256" key="7">
    <source>
        <dbReference type="ARBA" id="ARBA00023014"/>
    </source>
</evidence>
<dbReference type="Pfam" id="PF00355">
    <property type="entry name" value="Rieske"/>
    <property type="match status" value="1"/>
</dbReference>
<dbReference type="Gene3D" id="3.90.380.10">
    <property type="entry name" value="Naphthalene 1,2-dioxygenase Alpha Subunit, Chain A, domain 1"/>
    <property type="match status" value="1"/>
</dbReference>
<dbReference type="SUPFAM" id="SSF50022">
    <property type="entry name" value="ISP domain"/>
    <property type="match status" value="1"/>
</dbReference>
<dbReference type="PANTHER" id="PTHR43756">
    <property type="entry name" value="CHOLINE MONOOXYGENASE, CHLOROPLASTIC"/>
    <property type="match status" value="1"/>
</dbReference>
<dbReference type="RefSeq" id="WP_344727744.1">
    <property type="nucleotide sequence ID" value="NZ_BAAAUS010000046.1"/>
</dbReference>
<dbReference type="PRINTS" id="PR00090">
    <property type="entry name" value="RNGDIOXGNASE"/>
</dbReference>
<evidence type="ECO:0000313" key="11">
    <source>
        <dbReference type="Proteomes" id="UP001597114"/>
    </source>
</evidence>
<evidence type="ECO:0000259" key="9">
    <source>
        <dbReference type="PROSITE" id="PS51296"/>
    </source>
</evidence>
<comment type="similarity">
    <text evidence="1">Belongs to the bacterial ring-hydroxylating dioxygenase alpha subunit family.</text>
</comment>
<dbReference type="PROSITE" id="PS00570">
    <property type="entry name" value="RING_HYDROXYL_ALPHA"/>
    <property type="match status" value="1"/>
</dbReference>
<dbReference type="InterPro" id="IPR017941">
    <property type="entry name" value="Rieske_2Fe-2S"/>
</dbReference>
<dbReference type="PANTHER" id="PTHR43756:SF1">
    <property type="entry name" value="3-PHENYLPROPIONATE_CINNAMIC ACID DIOXYGENASE SUBUNIT ALPHA"/>
    <property type="match status" value="1"/>
</dbReference>
<keyword evidence="5" id="KW-0560">Oxidoreductase</keyword>
<keyword evidence="8" id="KW-0520">NAD</keyword>
<reference evidence="11" key="1">
    <citation type="journal article" date="2019" name="Int. J. Syst. Evol. Microbiol.">
        <title>The Global Catalogue of Microorganisms (GCM) 10K type strain sequencing project: providing services to taxonomists for standard genome sequencing and annotation.</title>
        <authorList>
            <consortium name="The Broad Institute Genomics Platform"/>
            <consortium name="The Broad Institute Genome Sequencing Center for Infectious Disease"/>
            <person name="Wu L."/>
            <person name="Ma J."/>
        </authorList>
    </citation>
    <scope>NUCLEOTIDE SEQUENCE [LARGE SCALE GENOMIC DNA]</scope>
    <source>
        <strain evidence="11">CCM 7043</strain>
    </source>
</reference>
<dbReference type="CDD" id="cd03469">
    <property type="entry name" value="Rieske_RO_Alpha_N"/>
    <property type="match status" value="1"/>
</dbReference>
<evidence type="ECO:0000256" key="3">
    <source>
        <dbReference type="ARBA" id="ARBA00022723"/>
    </source>
</evidence>
<evidence type="ECO:0000256" key="8">
    <source>
        <dbReference type="ARBA" id="ARBA00023027"/>
    </source>
</evidence>
<feature type="domain" description="Rieske" evidence="9">
    <location>
        <begin position="55"/>
        <end position="137"/>
    </location>
</feature>
<dbReference type="SUPFAM" id="SSF55961">
    <property type="entry name" value="Bet v1-like"/>
    <property type="match status" value="1"/>
</dbReference>
<dbReference type="InterPro" id="IPR036922">
    <property type="entry name" value="Rieske_2Fe-2S_sf"/>
</dbReference>
<keyword evidence="6" id="KW-0408">Iron</keyword>
<organism evidence="10 11">
    <name type="scientific">Pseudonocardia yunnanensis</name>
    <dbReference type="NCBI Taxonomy" id="58107"/>
    <lineage>
        <taxon>Bacteria</taxon>
        <taxon>Bacillati</taxon>
        <taxon>Actinomycetota</taxon>
        <taxon>Actinomycetes</taxon>
        <taxon>Pseudonocardiales</taxon>
        <taxon>Pseudonocardiaceae</taxon>
        <taxon>Pseudonocardia</taxon>
    </lineage>
</organism>
<evidence type="ECO:0000256" key="1">
    <source>
        <dbReference type="ARBA" id="ARBA00008751"/>
    </source>
</evidence>
<keyword evidence="11" id="KW-1185">Reference proteome</keyword>
<accession>A0ABW4F664</accession>
<dbReference type="PROSITE" id="PS51296">
    <property type="entry name" value="RIESKE"/>
    <property type="match status" value="1"/>
</dbReference>
<protein>
    <submittedName>
        <fullName evidence="10">Aromatic ring-hydroxylating dioxygenase subunit alpha</fullName>
    </submittedName>
</protein>
<gene>
    <name evidence="10" type="ORF">ACFSJD_37080</name>
</gene>